<name>A0ABX1HA02_9ACTN</name>
<feature type="region of interest" description="Disordered" evidence="1">
    <location>
        <begin position="109"/>
        <end position="136"/>
    </location>
</feature>
<evidence type="ECO:0000313" key="4">
    <source>
        <dbReference type="EMBL" id="NKI44933.1"/>
    </source>
</evidence>
<dbReference type="InterPro" id="IPR058330">
    <property type="entry name" value="DUF8017"/>
</dbReference>
<evidence type="ECO:0000256" key="1">
    <source>
        <dbReference type="SAM" id="MobiDB-lite"/>
    </source>
</evidence>
<gene>
    <name evidence="4" type="ORF">HFV08_27555</name>
</gene>
<protein>
    <recommendedName>
        <fullName evidence="3">DUF8017 domain-containing protein</fullName>
    </recommendedName>
</protein>
<dbReference type="Proteomes" id="UP000772196">
    <property type="component" value="Unassembled WGS sequence"/>
</dbReference>
<feature type="region of interest" description="Disordered" evidence="1">
    <location>
        <begin position="197"/>
        <end position="228"/>
    </location>
</feature>
<evidence type="ECO:0000256" key="2">
    <source>
        <dbReference type="SAM" id="Phobius"/>
    </source>
</evidence>
<feature type="compositionally biased region" description="Polar residues" evidence="1">
    <location>
        <begin position="207"/>
        <end position="222"/>
    </location>
</feature>
<sequence length="336" mass="34532">MWPGEQPPGGGQNPQQSTPGTPNPYQQPGVPYPNPPQQPGGHPYPTAGPQGPAPWNAPTQPGGPLPPAQPPGGSGRGSTRLMVAGAAVLAVAAAAVGAFLFLGGDEDNGDKEAAPGPSGSASASPTGNPREEGGLKPTVAGWQTVADTGRGMAFDVPAEWNLKARSWVSWVEDESDPELKPLIGVAGPAFLKEKWCSSDEDRDGTRSDTALATTGSRSNKGARSTREAAVDDAQKWVYGGYAQPRRKAVKAGTAEEYTTTSGLKGTVATASSSGAPDTDKCDSEGKATVFSFENGDGQITSWAFFGASEVEDEVPDSTIRKILSTVRLVEGGGKTS</sequence>
<keyword evidence="5" id="KW-1185">Reference proteome</keyword>
<keyword evidence="2" id="KW-0472">Membrane</keyword>
<keyword evidence="2" id="KW-1133">Transmembrane helix</keyword>
<feature type="compositionally biased region" description="Basic and acidic residues" evidence="1">
    <location>
        <begin position="197"/>
        <end position="206"/>
    </location>
</feature>
<dbReference type="EMBL" id="JAAWWP010000024">
    <property type="protein sequence ID" value="NKI44933.1"/>
    <property type="molecule type" value="Genomic_DNA"/>
</dbReference>
<dbReference type="Pfam" id="PF26056">
    <property type="entry name" value="DUF8017"/>
    <property type="match status" value="1"/>
</dbReference>
<feature type="domain" description="DUF8017" evidence="3">
    <location>
        <begin position="136"/>
        <end position="330"/>
    </location>
</feature>
<evidence type="ECO:0000313" key="5">
    <source>
        <dbReference type="Proteomes" id="UP000772196"/>
    </source>
</evidence>
<comment type="caution">
    <text evidence="4">The sequence shown here is derived from an EMBL/GenBank/DDBJ whole genome shotgun (WGS) entry which is preliminary data.</text>
</comment>
<feature type="compositionally biased region" description="Pro residues" evidence="1">
    <location>
        <begin position="61"/>
        <end position="70"/>
    </location>
</feature>
<proteinExistence type="predicted"/>
<evidence type="ECO:0000259" key="3">
    <source>
        <dbReference type="Pfam" id="PF26056"/>
    </source>
</evidence>
<accession>A0ABX1HA02</accession>
<keyword evidence="2" id="KW-0812">Transmembrane</keyword>
<feature type="compositionally biased region" description="Low complexity" evidence="1">
    <location>
        <begin position="114"/>
        <end position="125"/>
    </location>
</feature>
<feature type="compositionally biased region" description="Low complexity" evidence="1">
    <location>
        <begin position="13"/>
        <end position="29"/>
    </location>
</feature>
<reference evidence="4 5" key="1">
    <citation type="submission" date="2020-04" db="EMBL/GenBank/DDBJ databases">
        <title>Phylogenetic Diversity and Antibacterial Activity against Ralstonia solanacearum of Endophytic Actinomycete Isolated from Moss.</title>
        <authorList>
            <person name="Zhuang X."/>
        </authorList>
    </citation>
    <scope>NUCLEOTIDE SEQUENCE [LARGE SCALE GENOMIC DNA]</scope>
    <source>
        <strain evidence="4 5">LD120</strain>
    </source>
</reference>
<dbReference type="SUPFAM" id="SSF81995">
    <property type="entry name" value="beta-sandwich domain of Sec23/24"/>
    <property type="match status" value="1"/>
</dbReference>
<feature type="transmembrane region" description="Helical" evidence="2">
    <location>
        <begin position="81"/>
        <end position="102"/>
    </location>
</feature>
<feature type="region of interest" description="Disordered" evidence="1">
    <location>
        <begin position="1"/>
        <end position="78"/>
    </location>
</feature>
<organism evidence="4 5">
    <name type="scientific">Streptomyces physcomitrii</name>
    <dbReference type="NCBI Taxonomy" id="2724184"/>
    <lineage>
        <taxon>Bacteria</taxon>
        <taxon>Bacillati</taxon>
        <taxon>Actinomycetota</taxon>
        <taxon>Actinomycetes</taxon>
        <taxon>Kitasatosporales</taxon>
        <taxon>Streptomycetaceae</taxon>
        <taxon>Streptomyces</taxon>
    </lineage>
</organism>